<organism evidence="1 2">
    <name type="scientific">Hyalomma asiaticum</name>
    <name type="common">Tick</name>
    <dbReference type="NCBI Taxonomy" id="266040"/>
    <lineage>
        <taxon>Eukaryota</taxon>
        <taxon>Metazoa</taxon>
        <taxon>Ecdysozoa</taxon>
        <taxon>Arthropoda</taxon>
        <taxon>Chelicerata</taxon>
        <taxon>Arachnida</taxon>
        <taxon>Acari</taxon>
        <taxon>Parasitiformes</taxon>
        <taxon>Ixodida</taxon>
        <taxon>Ixodoidea</taxon>
        <taxon>Ixodidae</taxon>
        <taxon>Hyalomminae</taxon>
        <taxon>Hyalomma</taxon>
    </lineage>
</organism>
<dbReference type="EMBL" id="CM023488">
    <property type="protein sequence ID" value="KAH6923540.1"/>
    <property type="molecule type" value="Genomic_DNA"/>
</dbReference>
<gene>
    <name evidence="1" type="ORF">HPB50_002162</name>
</gene>
<dbReference type="Proteomes" id="UP000821845">
    <property type="component" value="Chromosome 8"/>
</dbReference>
<name>A0ACB7RMY2_HYAAI</name>
<sequence length="72" mass="8399">MLALDLQPYSCVENRGFKELMNHMKPLYKITSRTTFSRIIILELYQDTFTAVKERIHADFQEGVESISLTSE</sequence>
<accession>A0ACB7RMY2</accession>
<reference evidence="1" key="1">
    <citation type="submission" date="2020-05" db="EMBL/GenBank/DDBJ databases">
        <title>Large-scale comparative analyses of tick genomes elucidate their genetic diversity and vector capacities.</title>
        <authorList>
            <person name="Jia N."/>
            <person name="Wang J."/>
            <person name="Shi W."/>
            <person name="Du L."/>
            <person name="Sun Y."/>
            <person name="Zhan W."/>
            <person name="Jiang J."/>
            <person name="Wang Q."/>
            <person name="Zhang B."/>
            <person name="Ji P."/>
            <person name="Sakyi L.B."/>
            <person name="Cui X."/>
            <person name="Yuan T."/>
            <person name="Jiang B."/>
            <person name="Yang W."/>
            <person name="Lam T.T.-Y."/>
            <person name="Chang Q."/>
            <person name="Ding S."/>
            <person name="Wang X."/>
            <person name="Zhu J."/>
            <person name="Ruan X."/>
            <person name="Zhao L."/>
            <person name="Wei J."/>
            <person name="Que T."/>
            <person name="Du C."/>
            <person name="Cheng J."/>
            <person name="Dai P."/>
            <person name="Han X."/>
            <person name="Huang E."/>
            <person name="Gao Y."/>
            <person name="Liu J."/>
            <person name="Shao H."/>
            <person name="Ye R."/>
            <person name="Li L."/>
            <person name="Wei W."/>
            <person name="Wang X."/>
            <person name="Wang C."/>
            <person name="Yang T."/>
            <person name="Huo Q."/>
            <person name="Li W."/>
            <person name="Guo W."/>
            <person name="Chen H."/>
            <person name="Zhou L."/>
            <person name="Ni X."/>
            <person name="Tian J."/>
            <person name="Zhou Y."/>
            <person name="Sheng Y."/>
            <person name="Liu T."/>
            <person name="Pan Y."/>
            <person name="Xia L."/>
            <person name="Li J."/>
            <person name="Zhao F."/>
            <person name="Cao W."/>
        </authorList>
    </citation>
    <scope>NUCLEOTIDE SEQUENCE</scope>
    <source>
        <strain evidence="1">Hyas-2018</strain>
    </source>
</reference>
<proteinExistence type="predicted"/>
<keyword evidence="2" id="KW-1185">Reference proteome</keyword>
<protein>
    <submittedName>
        <fullName evidence="1">Uncharacterized protein</fullName>
    </submittedName>
</protein>
<comment type="caution">
    <text evidence="1">The sequence shown here is derived from an EMBL/GenBank/DDBJ whole genome shotgun (WGS) entry which is preliminary data.</text>
</comment>
<evidence type="ECO:0000313" key="1">
    <source>
        <dbReference type="EMBL" id="KAH6923540.1"/>
    </source>
</evidence>
<evidence type="ECO:0000313" key="2">
    <source>
        <dbReference type="Proteomes" id="UP000821845"/>
    </source>
</evidence>